<protein>
    <submittedName>
        <fullName evidence="2">Uncharacterized protein</fullName>
    </submittedName>
</protein>
<reference evidence="2 3" key="1">
    <citation type="journal article" date="2023" name="ISME J.">
        <title>Thermophilic Dehalococcoidia with unusual traits shed light on an unexpected past.</title>
        <authorList>
            <person name="Palmer M."/>
            <person name="Covington J.K."/>
            <person name="Zhou E.M."/>
            <person name="Thomas S.C."/>
            <person name="Habib N."/>
            <person name="Seymour C.O."/>
            <person name="Lai D."/>
            <person name="Johnston J."/>
            <person name="Hashimi A."/>
            <person name="Jiao J.Y."/>
            <person name="Muok A.R."/>
            <person name="Liu L."/>
            <person name="Xian W.D."/>
            <person name="Zhi X.Y."/>
            <person name="Li M.M."/>
            <person name="Silva L.P."/>
            <person name="Bowen B.P."/>
            <person name="Louie K."/>
            <person name="Briegel A."/>
            <person name="Pett-Ridge J."/>
            <person name="Weber P.K."/>
            <person name="Tocheva E.I."/>
            <person name="Woyke T."/>
            <person name="Northen T.R."/>
            <person name="Mayali X."/>
            <person name="Li W.J."/>
            <person name="Hedlund B.P."/>
        </authorList>
    </citation>
    <scope>NUCLEOTIDE SEQUENCE [LARGE SCALE GENOMIC DNA]</scope>
    <source>
        <strain evidence="2 3">YIM 72310</strain>
    </source>
</reference>
<dbReference type="EMBL" id="CP115149">
    <property type="protein sequence ID" value="WBL36366.1"/>
    <property type="molecule type" value="Genomic_DNA"/>
</dbReference>
<organism evidence="2 3">
    <name type="scientific">Tepidiforma flava</name>
    <dbReference type="NCBI Taxonomy" id="3004094"/>
    <lineage>
        <taxon>Bacteria</taxon>
        <taxon>Bacillati</taxon>
        <taxon>Chloroflexota</taxon>
        <taxon>Tepidiformia</taxon>
        <taxon>Tepidiformales</taxon>
        <taxon>Tepidiformaceae</taxon>
        <taxon>Tepidiforma</taxon>
    </lineage>
</organism>
<sequence>MLEADRVICNGDVPQAYLSLIDPEHRSWRNSDLRYRKLTAYSMSLFVVYFGTDRQYRDTPLVHHNIILSERYRGSSGTSSGRRGCPGTSRSTSTCRH</sequence>
<accession>A0ABY7M756</accession>
<keyword evidence="3" id="KW-1185">Reference proteome</keyword>
<evidence type="ECO:0000313" key="3">
    <source>
        <dbReference type="Proteomes" id="UP001212803"/>
    </source>
</evidence>
<feature type="region of interest" description="Disordered" evidence="1">
    <location>
        <begin position="73"/>
        <end position="97"/>
    </location>
</feature>
<dbReference type="Proteomes" id="UP001212803">
    <property type="component" value="Chromosome"/>
</dbReference>
<feature type="compositionally biased region" description="Low complexity" evidence="1">
    <location>
        <begin position="74"/>
        <end position="97"/>
    </location>
</feature>
<dbReference type="RefSeq" id="WP_270056890.1">
    <property type="nucleotide sequence ID" value="NZ_CP115149.1"/>
</dbReference>
<evidence type="ECO:0000313" key="2">
    <source>
        <dbReference type="EMBL" id="WBL36366.1"/>
    </source>
</evidence>
<proteinExistence type="predicted"/>
<gene>
    <name evidence="2" type="ORF">O0235_01985</name>
</gene>
<name>A0ABY7M756_9CHLR</name>
<evidence type="ECO:0000256" key="1">
    <source>
        <dbReference type="SAM" id="MobiDB-lite"/>
    </source>
</evidence>